<organism evidence="6 7">
    <name type="scientific">Folsomia candida</name>
    <name type="common">Springtail</name>
    <dbReference type="NCBI Taxonomy" id="158441"/>
    <lineage>
        <taxon>Eukaryota</taxon>
        <taxon>Metazoa</taxon>
        <taxon>Ecdysozoa</taxon>
        <taxon>Arthropoda</taxon>
        <taxon>Hexapoda</taxon>
        <taxon>Collembola</taxon>
        <taxon>Entomobryomorpha</taxon>
        <taxon>Isotomoidea</taxon>
        <taxon>Isotomidae</taxon>
        <taxon>Proisotominae</taxon>
        <taxon>Folsomia</taxon>
    </lineage>
</organism>
<dbReference type="GO" id="GO:0070212">
    <property type="term" value="P:protein poly-ADP-ribosylation"/>
    <property type="evidence" value="ECO:0007669"/>
    <property type="project" value="TreeGrafter"/>
</dbReference>
<reference evidence="6 7" key="1">
    <citation type="submission" date="2015-12" db="EMBL/GenBank/DDBJ databases">
        <title>The genome of Folsomia candida.</title>
        <authorList>
            <person name="Faddeeva A."/>
            <person name="Derks M.F."/>
            <person name="Anvar Y."/>
            <person name="Smit S."/>
            <person name="Van Straalen N."/>
            <person name="Roelofs D."/>
        </authorList>
    </citation>
    <scope>NUCLEOTIDE SEQUENCE [LARGE SCALE GENOMIC DNA]</scope>
    <source>
        <strain evidence="6 7">VU population</strain>
        <tissue evidence="6">Whole body</tissue>
    </source>
</reference>
<dbReference type="AlphaFoldDB" id="A0A226E202"/>
<dbReference type="PANTHER" id="PTHR10459">
    <property type="entry name" value="DNA LIGASE"/>
    <property type="match status" value="1"/>
</dbReference>
<dbReference type="GO" id="GO:1990404">
    <property type="term" value="F:NAD+-protein mono-ADP-ribosyltransferase activity"/>
    <property type="evidence" value="ECO:0007669"/>
    <property type="project" value="TreeGrafter"/>
</dbReference>
<keyword evidence="7" id="KW-1185">Reference proteome</keyword>
<dbReference type="GO" id="GO:0003950">
    <property type="term" value="F:NAD+ poly-ADP-ribosyltransferase activity"/>
    <property type="evidence" value="ECO:0007669"/>
    <property type="project" value="UniProtKB-UniRule"/>
</dbReference>
<evidence type="ECO:0000313" key="7">
    <source>
        <dbReference type="Proteomes" id="UP000198287"/>
    </source>
</evidence>
<feature type="domain" description="PARP catalytic" evidence="5">
    <location>
        <begin position="1"/>
        <end position="245"/>
    </location>
</feature>
<dbReference type="Pfam" id="PF00644">
    <property type="entry name" value="PARP"/>
    <property type="match status" value="1"/>
</dbReference>
<keyword evidence="1 4" id="KW-0328">Glycosyltransferase</keyword>
<dbReference type="Gene3D" id="3.90.228.10">
    <property type="match status" value="1"/>
</dbReference>
<dbReference type="SUPFAM" id="SSF56399">
    <property type="entry name" value="ADP-ribosylation"/>
    <property type="match status" value="1"/>
</dbReference>
<dbReference type="OrthoDB" id="429950at2759"/>
<dbReference type="EMBL" id="LNIX01000008">
    <property type="protein sequence ID" value="OXA51054.1"/>
    <property type="molecule type" value="Genomic_DNA"/>
</dbReference>
<dbReference type="PROSITE" id="PS51059">
    <property type="entry name" value="PARP_CATALYTIC"/>
    <property type="match status" value="1"/>
</dbReference>
<dbReference type="InterPro" id="IPR050800">
    <property type="entry name" value="ARTD/PARP"/>
</dbReference>
<evidence type="ECO:0000313" key="6">
    <source>
        <dbReference type="EMBL" id="OXA51054.1"/>
    </source>
</evidence>
<dbReference type="GO" id="GO:0005730">
    <property type="term" value="C:nucleolus"/>
    <property type="evidence" value="ECO:0007669"/>
    <property type="project" value="TreeGrafter"/>
</dbReference>
<sequence>MASPKQRFEEYEPADEAFHGVAPSVGQGQRSYDLIAAQCGTTAQTLEGYAKIRRLKPNCKIYQHINNYATKSSGGVNVGIKNIYKISRRNERRPFSESYRMLLWHGTKPGNVPGIIQTGFRPGSGGLFGGGIYFADRIGKSLGYTGKTGSNVGYLFIAEVNLGKVFKAHHTHSNYTSAPPGFHTVKGNGSQIPTWRQNVSYNGAILPCGETRQNSRFPSFDLSYSEYIVYDPDRVILRFLVECTW</sequence>
<evidence type="ECO:0000256" key="4">
    <source>
        <dbReference type="RuleBase" id="RU362114"/>
    </source>
</evidence>
<gene>
    <name evidence="6" type="ORF">Fcan01_14014</name>
</gene>
<name>A0A226E202_FOLCA</name>
<evidence type="ECO:0000259" key="5">
    <source>
        <dbReference type="PROSITE" id="PS51059"/>
    </source>
</evidence>
<evidence type="ECO:0000256" key="1">
    <source>
        <dbReference type="ARBA" id="ARBA00022676"/>
    </source>
</evidence>
<dbReference type="GO" id="GO:0006302">
    <property type="term" value="P:double-strand break repair"/>
    <property type="evidence" value="ECO:0007669"/>
    <property type="project" value="TreeGrafter"/>
</dbReference>
<keyword evidence="3 4" id="KW-0520">NAD</keyword>
<keyword evidence="2 4" id="KW-0808">Transferase</keyword>
<dbReference type="PANTHER" id="PTHR10459:SF117">
    <property type="entry name" value="POLY [ADP-RIBOSE] POLYMERASE TANKYRASE"/>
    <property type="match status" value="1"/>
</dbReference>
<comment type="caution">
    <text evidence="6">The sequence shown here is derived from an EMBL/GenBank/DDBJ whole genome shotgun (WGS) entry which is preliminary data.</text>
</comment>
<protein>
    <recommendedName>
        <fullName evidence="4">Poly [ADP-ribose] polymerase</fullName>
        <shortName evidence="4">PARP</shortName>
        <ecNumber evidence="4">2.4.2.-</ecNumber>
    </recommendedName>
</protein>
<dbReference type="Proteomes" id="UP000198287">
    <property type="component" value="Unassembled WGS sequence"/>
</dbReference>
<evidence type="ECO:0000256" key="2">
    <source>
        <dbReference type="ARBA" id="ARBA00022679"/>
    </source>
</evidence>
<dbReference type="EC" id="2.4.2.-" evidence="4"/>
<accession>A0A226E202</accession>
<proteinExistence type="predicted"/>
<evidence type="ECO:0000256" key="3">
    <source>
        <dbReference type="ARBA" id="ARBA00023027"/>
    </source>
</evidence>
<dbReference type="STRING" id="158441.A0A226E202"/>
<dbReference type="OMA" id="VEVHRIY"/>
<dbReference type="InterPro" id="IPR012317">
    <property type="entry name" value="Poly(ADP-ribose)pol_cat_dom"/>
</dbReference>